<feature type="compositionally biased region" description="Acidic residues" evidence="2">
    <location>
        <begin position="137"/>
        <end position="148"/>
    </location>
</feature>
<feature type="compositionally biased region" description="Gly residues" evidence="2">
    <location>
        <begin position="149"/>
        <end position="160"/>
    </location>
</feature>
<protein>
    <submittedName>
        <fullName evidence="4">HU family DNA-binding protein</fullName>
    </submittedName>
</protein>
<evidence type="ECO:0000256" key="2">
    <source>
        <dbReference type="SAM" id="MobiDB-lite"/>
    </source>
</evidence>
<dbReference type="EMBL" id="DXCV01000039">
    <property type="protein sequence ID" value="HIY88205.1"/>
    <property type="molecule type" value="Genomic_DNA"/>
</dbReference>
<evidence type="ECO:0000256" key="1">
    <source>
        <dbReference type="ARBA" id="ARBA00023125"/>
    </source>
</evidence>
<keyword evidence="1 4" id="KW-0238">DNA-binding</keyword>
<proteinExistence type="predicted"/>
<gene>
    <name evidence="4" type="ORF">H9824_05825</name>
</gene>
<feature type="region of interest" description="Disordered" evidence="2">
    <location>
        <begin position="128"/>
        <end position="160"/>
    </location>
</feature>
<evidence type="ECO:0000259" key="3">
    <source>
        <dbReference type="Pfam" id="PF18291"/>
    </source>
</evidence>
<accession>A0A9D1ZHE4</accession>
<sequence length="160" mass="17401">MAFYNAMQLKSNGKWYPQAVQVDQPFTTKELADALAEISTVSYADVMAVLGNLPGVMGKMMAQGRSVRMEGLGTFRLTINAEKQGVDTADEVSDAQIKAVRIRFTPETRRPTKSGAVTRALVDDDLRWVRYDGTPVPDEDEEDTEEPGGEPGSGEEGSLG</sequence>
<evidence type="ECO:0000313" key="4">
    <source>
        <dbReference type="EMBL" id="HIY88205.1"/>
    </source>
</evidence>
<dbReference type="InterPro" id="IPR010992">
    <property type="entry name" value="IHF-like_DNA-bd_dom_sf"/>
</dbReference>
<dbReference type="InterPro" id="IPR041607">
    <property type="entry name" value="HU-HIG"/>
</dbReference>
<reference evidence="4" key="2">
    <citation type="submission" date="2021-04" db="EMBL/GenBank/DDBJ databases">
        <authorList>
            <person name="Gilroy R."/>
        </authorList>
    </citation>
    <scope>NUCLEOTIDE SEQUENCE</scope>
    <source>
        <strain evidence="4">Gambia2-208</strain>
    </source>
</reference>
<dbReference type="AlphaFoldDB" id="A0A9D1ZHE4"/>
<reference evidence="4" key="1">
    <citation type="journal article" date="2021" name="PeerJ">
        <title>Extensive microbial diversity within the chicken gut microbiome revealed by metagenomics and culture.</title>
        <authorList>
            <person name="Gilroy R."/>
            <person name="Ravi A."/>
            <person name="Getino M."/>
            <person name="Pursley I."/>
            <person name="Horton D.L."/>
            <person name="Alikhan N.F."/>
            <person name="Baker D."/>
            <person name="Gharbi K."/>
            <person name="Hall N."/>
            <person name="Watson M."/>
            <person name="Adriaenssens E.M."/>
            <person name="Foster-Nyarko E."/>
            <person name="Jarju S."/>
            <person name="Secka A."/>
            <person name="Antonio M."/>
            <person name="Oren A."/>
            <person name="Chaudhuri R.R."/>
            <person name="La Ragione R."/>
            <person name="Hildebrand F."/>
            <person name="Pallen M.J."/>
        </authorList>
    </citation>
    <scope>NUCLEOTIDE SEQUENCE</scope>
    <source>
        <strain evidence="4">Gambia2-208</strain>
    </source>
</reference>
<evidence type="ECO:0000313" key="5">
    <source>
        <dbReference type="Proteomes" id="UP000886851"/>
    </source>
</evidence>
<dbReference type="GO" id="GO:0003677">
    <property type="term" value="F:DNA binding"/>
    <property type="evidence" value="ECO:0007669"/>
    <property type="project" value="UniProtKB-KW"/>
</dbReference>
<name>A0A9D1ZHE4_9BACE</name>
<dbReference type="Pfam" id="PF18291">
    <property type="entry name" value="HU-HIG"/>
    <property type="match status" value="1"/>
</dbReference>
<dbReference type="NCBIfam" id="TIGR01201">
    <property type="entry name" value="HU_rel"/>
    <property type="match status" value="1"/>
</dbReference>
<dbReference type="InterPro" id="IPR005902">
    <property type="entry name" value="HU_DNA-bd_put"/>
</dbReference>
<dbReference type="Proteomes" id="UP000886851">
    <property type="component" value="Unassembled WGS sequence"/>
</dbReference>
<comment type="caution">
    <text evidence="4">The sequence shown here is derived from an EMBL/GenBank/DDBJ whole genome shotgun (WGS) entry which is preliminary data.</text>
</comment>
<dbReference type="SUPFAM" id="SSF47729">
    <property type="entry name" value="IHF-like DNA-binding proteins"/>
    <property type="match status" value="1"/>
</dbReference>
<feature type="domain" description="HU" evidence="3">
    <location>
        <begin position="12"/>
        <end position="109"/>
    </location>
</feature>
<dbReference type="Gene3D" id="4.10.520.10">
    <property type="entry name" value="IHF-like DNA-binding proteins"/>
    <property type="match status" value="1"/>
</dbReference>
<organism evidence="4 5">
    <name type="scientific">Candidatus Bacteroides pullicola</name>
    <dbReference type="NCBI Taxonomy" id="2838475"/>
    <lineage>
        <taxon>Bacteria</taxon>
        <taxon>Pseudomonadati</taxon>
        <taxon>Bacteroidota</taxon>
        <taxon>Bacteroidia</taxon>
        <taxon>Bacteroidales</taxon>
        <taxon>Bacteroidaceae</taxon>
        <taxon>Bacteroides</taxon>
    </lineage>
</organism>